<dbReference type="PROSITE" id="PS51904">
    <property type="entry name" value="GLYCOSYL_HYDROL_F25_2"/>
    <property type="match status" value="1"/>
</dbReference>
<reference evidence="2 3" key="1">
    <citation type="submission" date="2018-08" db="EMBL/GenBank/DDBJ databases">
        <title>A genome reference for cultivated species of the human gut microbiota.</title>
        <authorList>
            <person name="Zou Y."/>
            <person name="Xue W."/>
            <person name="Luo G."/>
        </authorList>
    </citation>
    <scope>NUCLEOTIDE SEQUENCE [LARGE SCALE GENOMIC DNA]</scope>
    <source>
        <strain evidence="2 3">AF17-27</strain>
    </source>
</reference>
<name>A0A412RQY6_9FIRM</name>
<dbReference type="InterPro" id="IPR002053">
    <property type="entry name" value="Glyco_hydro_25"/>
</dbReference>
<proteinExistence type="inferred from homology"/>
<dbReference type="RefSeq" id="WP_117993548.1">
    <property type="nucleotide sequence ID" value="NZ_QRXR01000008.1"/>
</dbReference>
<dbReference type="SUPFAM" id="SSF51445">
    <property type="entry name" value="(Trans)glycosidases"/>
    <property type="match status" value="1"/>
</dbReference>
<gene>
    <name evidence="2" type="ORF">DWW89_06605</name>
</gene>
<dbReference type="Pfam" id="PF01183">
    <property type="entry name" value="Glyco_hydro_25"/>
    <property type="match status" value="1"/>
</dbReference>
<dbReference type="GO" id="GO:0003796">
    <property type="term" value="F:lysozyme activity"/>
    <property type="evidence" value="ECO:0007669"/>
    <property type="project" value="InterPro"/>
</dbReference>
<dbReference type="PANTHER" id="PTHR34135">
    <property type="entry name" value="LYSOZYME"/>
    <property type="match status" value="1"/>
</dbReference>
<protein>
    <recommendedName>
        <fullName evidence="4">Lysozyme</fullName>
    </recommendedName>
</protein>
<evidence type="ECO:0008006" key="4">
    <source>
        <dbReference type="Google" id="ProtNLM"/>
    </source>
</evidence>
<dbReference type="AlphaFoldDB" id="A0A412RQY6"/>
<evidence type="ECO:0000313" key="3">
    <source>
        <dbReference type="Proteomes" id="UP000283765"/>
    </source>
</evidence>
<evidence type="ECO:0000313" key="2">
    <source>
        <dbReference type="EMBL" id="RGU26110.1"/>
    </source>
</evidence>
<dbReference type="InterPro" id="IPR017853">
    <property type="entry name" value="GH"/>
</dbReference>
<dbReference type="InterPro" id="IPR036365">
    <property type="entry name" value="PGBD-like_sf"/>
</dbReference>
<organism evidence="2 3">
    <name type="scientific">Agathobacter rectalis</name>
    <dbReference type="NCBI Taxonomy" id="39491"/>
    <lineage>
        <taxon>Bacteria</taxon>
        <taxon>Bacillati</taxon>
        <taxon>Bacillota</taxon>
        <taxon>Clostridia</taxon>
        <taxon>Lachnospirales</taxon>
        <taxon>Lachnospiraceae</taxon>
        <taxon>Agathobacter</taxon>
    </lineage>
</organism>
<dbReference type="GO" id="GO:0016052">
    <property type="term" value="P:carbohydrate catabolic process"/>
    <property type="evidence" value="ECO:0007669"/>
    <property type="project" value="TreeGrafter"/>
</dbReference>
<dbReference type="GO" id="GO:0016998">
    <property type="term" value="P:cell wall macromolecule catabolic process"/>
    <property type="evidence" value="ECO:0007669"/>
    <property type="project" value="InterPro"/>
</dbReference>
<dbReference type="EMBL" id="QRXR01000008">
    <property type="protein sequence ID" value="RGU26110.1"/>
    <property type="molecule type" value="Genomic_DNA"/>
</dbReference>
<evidence type="ECO:0000256" key="1">
    <source>
        <dbReference type="ARBA" id="ARBA00010646"/>
    </source>
</evidence>
<comment type="similarity">
    <text evidence="1">Belongs to the glycosyl hydrolase 25 family.</text>
</comment>
<sequence>MAYKGIDVSSYQGNIDWSKVKWAGVQFAILKIIRKDLNPDKTFEQNWKGCTDVGMPIQGVYNYSYATTVDKAKTDAQRVIEVLNGRKTFVWLDVEDKCQQGLGQTLIDIINTYQSVIKGAGLNFGVYTGLSFYNQYIAPYANQINCPFWIARYPSTKGMSIGDEPNNAKKPVIQHSLYGWQYSSAFTCSGLNNSTDANLLYIELDKGDGIENNPAPIATPTPTATPVKNNAWKGNEEYYLNNEDVRKWQHAMNIGFDTDELKEDGKFGANSQRFAKSHNLWSGQKHNCPTAIKWLRKTLHDKYHFYKLDTDYGKWTDYLTKCVMVFQKIRGLKQDGYVGLITTYYLLKD</sequence>
<dbReference type="Proteomes" id="UP000283765">
    <property type="component" value="Unassembled WGS sequence"/>
</dbReference>
<dbReference type="Gene3D" id="3.20.20.80">
    <property type="entry name" value="Glycosidases"/>
    <property type="match status" value="1"/>
</dbReference>
<dbReference type="PANTHER" id="PTHR34135:SF2">
    <property type="entry name" value="LYSOZYME"/>
    <property type="match status" value="1"/>
</dbReference>
<dbReference type="SUPFAM" id="SSF47090">
    <property type="entry name" value="PGBD-like"/>
    <property type="match status" value="1"/>
</dbReference>
<accession>A0A412RQY6</accession>
<comment type="caution">
    <text evidence="2">The sequence shown here is derived from an EMBL/GenBank/DDBJ whole genome shotgun (WGS) entry which is preliminary data.</text>
</comment>
<dbReference type="GO" id="GO:0009253">
    <property type="term" value="P:peptidoglycan catabolic process"/>
    <property type="evidence" value="ECO:0007669"/>
    <property type="project" value="InterPro"/>
</dbReference>